<dbReference type="PROSITE" id="PS51053">
    <property type="entry name" value="SERTA"/>
    <property type="match status" value="1"/>
</dbReference>
<dbReference type="InterPro" id="IPR052262">
    <property type="entry name" value="E2F-SERTA_domain_protein"/>
</dbReference>
<gene>
    <name evidence="4" type="primary">LOC106804961</name>
</gene>
<keyword evidence="3" id="KW-1185">Reference proteome</keyword>
<proteinExistence type="predicted"/>
<accession>A0ABM1DPJ5</accession>
<dbReference type="Pfam" id="PF06031">
    <property type="entry name" value="SERTA"/>
    <property type="match status" value="1"/>
</dbReference>
<evidence type="ECO:0000313" key="3">
    <source>
        <dbReference type="Proteomes" id="UP000695022"/>
    </source>
</evidence>
<feature type="domain" description="SERTA" evidence="2">
    <location>
        <begin position="41"/>
        <end position="88"/>
    </location>
</feature>
<feature type="region of interest" description="Disordered" evidence="1">
    <location>
        <begin position="17"/>
        <end position="41"/>
    </location>
</feature>
<dbReference type="PANTHER" id="PTHR16277:SF7">
    <property type="entry name" value="RE12330P"/>
    <property type="match status" value="1"/>
</dbReference>
<protein>
    <submittedName>
        <fullName evidence="4">Uncharacterized protein LOC106804961</fullName>
    </submittedName>
</protein>
<dbReference type="Proteomes" id="UP000695022">
    <property type="component" value="Unplaced"/>
</dbReference>
<dbReference type="PANTHER" id="PTHR16277">
    <property type="entry name" value="CELL DIVISION CYCLE ASSOCIATED PROTEIN 4/SERTA DOMAIN-CONTAINING PROTEIN 2"/>
    <property type="match status" value="1"/>
</dbReference>
<organism evidence="3 4">
    <name type="scientific">Priapulus caudatus</name>
    <name type="common">Priapulid worm</name>
    <dbReference type="NCBI Taxonomy" id="37621"/>
    <lineage>
        <taxon>Eukaryota</taxon>
        <taxon>Metazoa</taxon>
        <taxon>Ecdysozoa</taxon>
        <taxon>Scalidophora</taxon>
        <taxon>Priapulida</taxon>
        <taxon>Priapulimorpha</taxon>
        <taxon>Priapulimorphida</taxon>
        <taxon>Priapulidae</taxon>
        <taxon>Priapulus</taxon>
    </lineage>
</organism>
<dbReference type="RefSeq" id="XP_014661866.1">
    <property type="nucleotide sequence ID" value="XM_014806380.1"/>
</dbReference>
<feature type="compositionally biased region" description="Gly residues" evidence="1">
    <location>
        <begin position="28"/>
        <end position="39"/>
    </location>
</feature>
<feature type="compositionally biased region" description="Low complexity" evidence="1">
    <location>
        <begin position="265"/>
        <end position="277"/>
    </location>
</feature>
<reference evidence="4" key="1">
    <citation type="submission" date="2025-08" db="UniProtKB">
        <authorList>
            <consortium name="RefSeq"/>
        </authorList>
    </citation>
    <scope>IDENTIFICATION</scope>
</reference>
<evidence type="ECO:0000256" key="1">
    <source>
        <dbReference type="SAM" id="MobiDB-lite"/>
    </source>
</evidence>
<feature type="region of interest" description="Disordered" evidence="1">
    <location>
        <begin position="245"/>
        <end position="296"/>
    </location>
</feature>
<name>A0ABM1DPJ5_PRICU</name>
<sequence>MLELDYKGVKRKLEEETALPDRFTNAGEGAGGGGEGGGSEMEEQCRSILNTSMCKLKNFQRSIEPSLLRSVLICNTLRYLEREMQSRGMAPLAMSTVASFTPGAGEDDTLDLVPPPNYDKVVAAATGSPRPTPTPAPSQHTLVNLDTQQVVVAMVGTNQLPVFCDAPPTQVGRYGVDGGAPYGSAGAMAQCLPSQAFSEAASSSLAGLDADALRLLGDGDADSAFPASALVSYEHNYCQLTGSSGGAATAGDSNGGHHRGDPLPSSSSSSSSSSSGSDSDDSSDEGGSRPPETAAAVGGTLPITADFFGDVDLSLYDFDLFCPMITAAAAPAALKLAAEEFVCSFPATSVSATVAAAGGDNRTSNAAAACGRNELLSEELDHIMKVLIGS</sequence>
<evidence type="ECO:0000313" key="4">
    <source>
        <dbReference type="RefSeq" id="XP_014661866.1"/>
    </source>
</evidence>
<dbReference type="InterPro" id="IPR009263">
    <property type="entry name" value="SERTA_dom"/>
</dbReference>
<evidence type="ECO:0000259" key="2">
    <source>
        <dbReference type="PROSITE" id="PS51053"/>
    </source>
</evidence>
<dbReference type="GeneID" id="106804961"/>